<dbReference type="Proteomes" id="UP000233524">
    <property type="component" value="Unassembled WGS sequence"/>
</dbReference>
<organism evidence="3 4">
    <name type="scientific">Lomentospora prolificans</name>
    <dbReference type="NCBI Taxonomy" id="41688"/>
    <lineage>
        <taxon>Eukaryota</taxon>
        <taxon>Fungi</taxon>
        <taxon>Dikarya</taxon>
        <taxon>Ascomycota</taxon>
        <taxon>Pezizomycotina</taxon>
        <taxon>Sordariomycetes</taxon>
        <taxon>Hypocreomycetidae</taxon>
        <taxon>Microascales</taxon>
        <taxon>Microascaceae</taxon>
        <taxon>Lomentospora</taxon>
    </lineage>
</organism>
<name>A0A2N3N8T9_9PEZI</name>
<accession>A0A2N3N8T9</accession>
<dbReference type="EMBL" id="NLAX01000010">
    <property type="protein sequence ID" value="PKS08824.1"/>
    <property type="molecule type" value="Genomic_DNA"/>
</dbReference>
<keyword evidence="4" id="KW-1185">Reference proteome</keyword>
<evidence type="ECO:0000256" key="1">
    <source>
        <dbReference type="SAM" id="MobiDB-lite"/>
    </source>
</evidence>
<feature type="compositionally biased region" description="Pro residues" evidence="1">
    <location>
        <begin position="180"/>
        <end position="193"/>
    </location>
</feature>
<dbReference type="InterPro" id="IPR002931">
    <property type="entry name" value="Transglutaminase-like"/>
</dbReference>
<comment type="caution">
    <text evidence="3">The sequence shown here is derived from an EMBL/GenBank/DDBJ whole genome shotgun (WGS) entry which is preliminary data.</text>
</comment>
<evidence type="ECO:0000313" key="3">
    <source>
        <dbReference type="EMBL" id="PKS08824.1"/>
    </source>
</evidence>
<dbReference type="Gene3D" id="3.10.620.30">
    <property type="match status" value="1"/>
</dbReference>
<feature type="domain" description="Transglutaminase-like" evidence="2">
    <location>
        <begin position="357"/>
        <end position="431"/>
    </location>
</feature>
<dbReference type="InParanoid" id="A0A2N3N8T9"/>
<dbReference type="Pfam" id="PF01841">
    <property type="entry name" value="Transglut_core"/>
    <property type="match status" value="1"/>
</dbReference>
<dbReference type="STRING" id="41688.A0A2N3N8T9"/>
<reference evidence="3 4" key="1">
    <citation type="journal article" date="2017" name="G3 (Bethesda)">
        <title>First Draft Genome Sequence of the Pathogenic Fungus Lomentospora prolificans (Formerly Scedosporium prolificans).</title>
        <authorList>
            <person name="Luo R."/>
            <person name="Zimin A."/>
            <person name="Workman R."/>
            <person name="Fan Y."/>
            <person name="Pertea G."/>
            <person name="Grossman N."/>
            <person name="Wear M.P."/>
            <person name="Jia B."/>
            <person name="Miller H."/>
            <person name="Casadevall A."/>
            <person name="Timp W."/>
            <person name="Zhang S.X."/>
            <person name="Salzberg S.L."/>
        </authorList>
    </citation>
    <scope>NUCLEOTIDE SEQUENCE [LARGE SCALE GENOMIC DNA]</scope>
    <source>
        <strain evidence="3 4">JHH-5317</strain>
    </source>
</reference>
<dbReference type="OrthoDB" id="6129702at2759"/>
<feature type="compositionally biased region" description="Pro residues" evidence="1">
    <location>
        <begin position="36"/>
        <end position="47"/>
    </location>
</feature>
<feature type="region of interest" description="Disordered" evidence="1">
    <location>
        <begin position="20"/>
        <end position="263"/>
    </location>
</feature>
<dbReference type="InterPro" id="IPR052557">
    <property type="entry name" value="CAP/Cytokinesis_protein"/>
</dbReference>
<feature type="compositionally biased region" description="Low complexity" evidence="1">
    <location>
        <begin position="194"/>
        <end position="203"/>
    </location>
</feature>
<proteinExistence type="predicted"/>
<feature type="compositionally biased region" description="Pro residues" evidence="1">
    <location>
        <begin position="210"/>
        <end position="221"/>
    </location>
</feature>
<sequence>MTEVEEPQFNSLAERIAALNRQKNFVSGDAPKKRAPPPPPQPTPPATQPAANRAPPPPLPTRRPTSKARVNDDSAANSPDESSSRPPPLPSRNSFQQSSPAPSPALPPRRPTLQPDVRRNSASSDISHISTASNLSIGSSRKLPPAYNPATLPPLPPSRRESETKEGTTKSKYAPGLRPVEPPPRPGQPPRLPSRPARSPSSLDAVDAKPPTPRRLPPPPDAYVKPTPSLPTRNNTNGNGVPPPLPSIGRDARDAPPPVPMASRPSVAQIEDAVSKATATCLMCRDFSAPDAAGAQYPRHTVPRQDPVGFLAHALCDPFPSPTDKARAIFTWAHHNVVYDYESFCSGNLRHVTAEDVIFSGKAVCAGYAGCYEAIAKRAGLECIVVTGHGKGVGYTPLKKGERCPPRKPDGHAWNAVRIDGGEWKLIDACWGAGHLDSSTNTYKQEFSPIEFCASNEVFGRRHFPQDSRHFFRADGKIPTWEEYFTGGLQDEPVKTYGSFYKDGCARHSISPPERSIHVYSGQVVRFQFSNICEHWAKIHANEPRKPFLLSIHGLDGRKDECIPFETDGYWWWLDVNARDLGAPGQKVSLVVLEQFDGRDAAGVTPEQFRQGWKRVGMSWSGRAEWALV</sequence>
<feature type="compositionally biased region" description="Polar residues" evidence="1">
    <location>
        <begin position="120"/>
        <end position="139"/>
    </location>
</feature>
<dbReference type="GO" id="GO:0005737">
    <property type="term" value="C:cytoplasm"/>
    <property type="evidence" value="ECO:0007669"/>
    <property type="project" value="TreeGrafter"/>
</dbReference>
<dbReference type="SMART" id="SM00460">
    <property type="entry name" value="TGc"/>
    <property type="match status" value="1"/>
</dbReference>
<dbReference type="AlphaFoldDB" id="A0A2N3N8T9"/>
<dbReference type="SUPFAM" id="SSF54001">
    <property type="entry name" value="Cysteine proteinases"/>
    <property type="match status" value="1"/>
</dbReference>
<feature type="compositionally biased region" description="Basic and acidic residues" evidence="1">
    <location>
        <begin position="158"/>
        <end position="169"/>
    </location>
</feature>
<dbReference type="VEuPathDB" id="FungiDB:jhhlp_003433"/>
<evidence type="ECO:0000313" key="4">
    <source>
        <dbReference type="Proteomes" id="UP000233524"/>
    </source>
</evidence>
<feature type="compositionally biased region" description="Polar residues" evidence="1">
    <location>
        <begin position="230"/>
        <end position="239"/>
    </location>
</feature>
<gene>
    <name evidence="3" type="ORF">jhhlp_003433</name>
</gene>
<dbReference type="PANTHER" id="PTHR46333:SF5">
    <property type="entry name" value="TRANSGLUTAMINASE-LIKE DOMAIN-CONTAINING PROTEIN"/>
    <property type="match status" value="1"/>
</dbReference>
<dbReference type="PANTHER" id="PTHR46333">
    <property type="entry name" value="CYTOKINESIS PROTEIN 3"/>
    <property type="match status" value="1"/>
</dbReference>
<dbReference type="InterPro" id="IPR038765">
    <property type="entry name" value="Papain-like_cys_pep_sf"/>
</dbReference>
<protein>
    <recommendedName>
        <fullName evidence="2">Transglutaminase-like domain-containing protein</fullName>
    </recommendedName>
</protein>
<feature type="compositionally biased region" description="Pro residues" evidence="1">
    <location>
        <begin position="101"/>
        <end position="110"/>
    </location>
</feature>
<evidence type="ECO:0000259" key="2">
    <source>
        <dbReference type="SMART" id="SM00460"/>
    </source>
</evidence>